<dbReference type="Pfam" id="PF06574">
    <property type="entry name" value="FAD_syn"/>
    <property type="match status" value="1"/>
</dbReference>
<dbReference type="InterPro" id="IPR023468">
    <property type="entry name" value="Riboflavin_kinase"/>
</dbReference>
<dbReference type="Gene3D" id="3.40.50.620">
    <property type="entry name" value="HUPs"/>
    <property type="match status" value="1"/>
</dbReference>
<keyword evidence="12" id="KW-0511">Multifunctional enzyme</keyword>
<comment type="pathway">
    <text evidence="2 15">Cofactor biosynthesis; FAD biosynthesis; FAD from FMN: step 1/1.</text>
</comment>
<dbReference type="NCBIfam" id="NF004160">
    <property type="entry name" value="PRK05627.1-3"/>
    <property type="match status" value="1"/>
</dbReference>
<comment type="similarity">
    <text evidence="15">Belongs to the ribF family.</text>
</comment>
<keyword evidence="9 15" id="KW-0418">Kinase</keyword>
<dbReference type="EC" id="2.7.7.2" evidence="15"/>
<keyword evidence="8 15" id="KW-0547">Nucleotide-binding</keyword>
<evidence type="ECO:0000313" key="18">
    <source>
        <dbReference type="Proteomes" id="UP001342418"/>
    </source>
</evidence>
<sequence length="326" mass="34317">MFQRIEGFDALPGALRGGVVAIGNFDGVHRGHQAVLNAALEMAAQKGRPALVLTFEPHPRAVFRPDLPLFRLTPAPMKARLLEAMGFSAVVEQPFVPAFSSLPADQFVNEVLIGGLGAAHVVTGFDFHYGKGRGGTPATLAAAGKAGGFGVTVVDAFSDEGGEVISSSRIRSLLAEGDVSQAAGLAGYRFTVEAPVGGGRKLGRTLGFPTANMALPPEAALRHGIYAVRFRRAGGSLHDGVASFGRRPTVDEDGAPLLETFVFDFSGDLYGETCAVSFFGFLRGEVKFDGLDPLVAQMKRDEEEARALLSGVRPLSEIDLTIAFSG</sequence>
<dbReference type="NCBIfam" id="TIGR00083">
    <property type="entry name" value="ribF"/>
    <property type="match status" value="1"/>
</dbReference>
<keyword evidence="5 15" id="KW-0288">FMN</keyword>
<dbReference type="InterPro" id="IPR015865">
    <property type="entry name" value="Riboflavin_kinase_bac/euk"/>
</dbReference>
<dbReference type="SMART" id="SM00904">
    <property type="entry name" value="Flavokinase"/>
    <property type="match status" value="1"/>
</dbReference>
<dbReference type="PIRSF" id="PIRSF004491">
    <property type="entry name" value="FAD_Synth"/>
    <property type="match status" value="1"/>
</dbReference>
<evidence type="ECO:0000256" key="4">
    <source>
        <dbReference type="ARBA" id="ARBA00022630"/>
    </source>
</evidence>
<gene>
    <name evidence="17" type="primary">ribF</name>
    <name evidence="17" type="ORF">NTH_02999</name>
</gene>
<evidence type="ECO:0000256" key="9">
    <source>
        <dbReference type="ARBA" id="ARBA00022777"/>
    </source>
</evidence>
<dbReference type="InterPro" id="IPR002606">
    <property type="entry name" value="Riboflavin_kinase_bac"/>
</dbReference>
<dbReference type="EC" id="2.7.1.26" evidence="15"/>
<protein>
    <recommendedName>
        <fullName evidence="15">Riboflavin biosynthesis protein</fullName>
    </recommendedName>
    <domain>
        <recommendedName>
            <fullName evidence="15">Riboflavin kinase</fullName>
            <ecNumber evidence="15">2.7.1.26</ecNumber>
        </recommendedName>
        <alternativeName>
            <fullName evidence="15">Flavokinase</fullName>
        </alternativeName>
    </domain>
    <domain>
        <recommendedName>
            <fullName evidence="15">FMN adenylyltransferase</fullName>
            <ecNumber evidence="15">2.7.7.2</ecNumber>
        </recommendedName>
        <alternativeName>
            <fullName evidence="15">FAD pyrophosphorylase</fullName>
        </alternativeName>
        <alternativeName>
            <fullName evidence="15">FAD synthase</fullName>
        </alternativeName>
    </domain>
</protein>
<dbReference type="InterPro" id="IPR023465">
    <property type="entry name" value="Riboflavin_kinase_dom_sf"/>
</dbReference>
<feature type="domain" description="Riboflavin kinase" evidence="16">
    <location>
        <begin position="185"/>
        <end position="310"/>
    </location>
</feature>
<evidence type="ECO:0000256" key="3">
    <source>
        <dbReference type="ARBA" id="ARBA00005201"/>
    </source>
</evidence>
<comment type="catalytic activity">
    <reaction evidence="14 15">
        <text>FMN + ATP + H(+) = FAD + diphosphate</text>
        <dbReference type="Rhea" id="RHEA:17237"/>
        <dbReference type="ChEBI" id="CHEBI:15378"/>
        <dbReference type="ChEBI" id="CHEBI:30616"/>
        <dbReference type="ChEBI" id="CHEBI:33019"/>
        <dbReference type="ChEBI" id="CHEBI:57692"/>
        <dbReference type="ChEBI" id="CHEBI:58210"/>
        <dbReference type="EC" id="2.7.7.2"/>
    </reaction>
</comment>
<dbReference type="Pfam" id="PF01687">
    <property type="entry name" value="Flavokinase"/>
    <property type="match status" value="1"/>
</dbReference>
<keyword evidence="6 15" id="KW-0808">Transferase</keyword>
<dbReference type="PANTHER" id="PTHR22749:SF6">
    <property type="entry name" value="RIBOFLAVIN KINASE"/>
    <property type="match status" value="1"/>
</dbReference>
<dbReference type="Gene3D" id="2.40.30.30">
    <property type="entry name" value="Riboflavin kinase-like"/>
    <property type="match status" value="1"/>
</dbReference>
<dbReference type="PANTHER" id="PTHR22749">
    <property type="entry name" value="RIBOFLAVIN KINASE/FMN ADENYLYLTRANSFERASE"/>
    <property type="match status" value="1"/>
</dbReference>
<keyword evidence="10 15" id="KW-0274">FAD</keyword>
<evidence type="ECO:0000256" key="8">
    <source>
        <dbReference type="ARBA" id="ARBA00022741"/>
    </source>
</evidence>
<accession>A0ABY5MN03</accession>
<evidence type="ECO:0000256" key="1">
    <source>
        <dbReference type="ARBA" id="ARBA00002121"/>
    </source>
</evidence>
<keyword evidence="18" id="KW-1185">Reference proteome</keyword>
<evidence type="ECO:0000256" key="6">
    <source>
        <dbReference type="ARBA" id="ARBA00022679"/>
    </source>
</evidence>
<evidence type="ECO:0000256" key="5">
    <source>
        <dbReference type="ARBA" id="ARBA00022643"/>
    </source>
</evidence>
<dbReference type="RefSeq" id="WP_338530745.1">
    <property type="nucleotide sequence ID" value="NZ_CP030941.1"/>
</dbReference>
<dbReference type="InterPro" id="IPR014729">
    <property type="entry name" value="Rossmann-like_a/b/a_fold"/>
</dbReference>
<comment type="pathway">
    <text evidence="3 15">Cofactor biosynthesis; FMN biosynthesis; FMN from riboflavin (ATP route): step 1/1.</text>
</comment>
<keyword evidence="4 15" id="KW-0285">Flavoprotein</keyword>
<evidence type="ECO:0000313" key="17">
    <source>
        <dbReference type="EMBL" id="UUP18516.1"/>
    </source>
</evidence>
<evidence type="ECO:0000256" key="14">
    <source>
        <dbReference type="ARBA" id="ARBA00049494"/>
    </source>
</evidence>
<evidence type="ECO:0000256" key="7">
    <source>
        <dbReference type="ARBA" id="ARBA00022695"/>
    </source>
</evidence>
<proteinExistence type="inferred from homology"/>
<evidence type="ECO:0000259" key="16">
    <source>
        <dbReference type="SMART" id="SM00904"/>
    </source>
</evidence>
<evidence type="ECO:0000256" key="13">
    <source>
        <dbReference type="ARBA" id="ARBA00047880"/>
    </source>
</evidence>
<dbReference type="SUPFAM" id="SSF52374">
    <property type="entry name" value="Nucleotidylyl transferase"/>
    <property type="match status" value="1"/>
</dbReference>
<dbReference type="EMBL" id="CP030941">
    <property type="protein sequence ID" value="UUP18516.1"/>
    <property type="molecule type" value="Genomic_DNA"/>
</dbReference>
<dbReference type="CDD" id="cd02064">
    <property type="entry name" value="FAD_synthetase_N"/>
    <property type="match status" value="1"/>
</dbReference>
<dbReference type="InterPro" id="IPR015864">
    <property type="entry name" value="FAD_synthase"/>
</dbReference>
<keyword evidence="11 15" id="KW-0067">ATP-binding</keyword>
<evidence type="ECO:0000256" key="12">
    <source>
        <dbReference type="ARBA" id="ARBA00023268"/>
    </source>
</evidence>
<organism evidence="17 18">
    <name type="scientific">Nitratireductor thuwali</name>
    <dbReference type="NCBI Taxonomy" id="2267699"/>
    <lineage>
        <taxon>Bacteria</taxon>
        <taxon>Pseudomonadati</taxon>
        <taxon>Pseudomonadota</taxon>
        <taxon>Alphaproteobacteria</taxon>
        <taxon>Hyphomicrobiales</taxon>
        <taxon>Phyllobacteriaceae</taxon>
        <taxon>Nitratireductor</taxon>
    </lineage>
</organism>
<evidence type="ECO:0000256" key="2">
    <source>
        <dbReference type="ARBA" id="ARBA00004726"/>
    </source>
</evidence>
<dbReference type="SUPFAM" id="SSF82114">
    <property type="entry name" value="Riboflavin kinase-like"/>
    <property type="match status" value="1"/>
</dbReference>
<evidence type="ECO:0000256" key="11">
    <source>
        <dbReference type="ARBA" id="ARBA00022840"/>
    </source>
</evidence>
<name>A0ABY5MN03_9HYPH</name>
<reference evidence="17 18" key="1">
    <citation type="submission" date="2018-07" db="EMBL/GenBank/DDBJ databases">
        <title>Genome sequence of Nitratireductor thuwali#1536.</title>
        <authorList>
            <person name="Michoud G."/>
            <person name="Merlino G."/>
            <person name="Sefrji F.O."/>
            <person name="Daffonchio D."/>
        </authorList>
    </citation>
    <scope>NUCLEOTIDE SEQUENCE [LARGE SCALE GENOMIC DNA]</scope>
    <source>
        <strain evidence="18">Nit1536</strain>
    </source>
</reference>
<dbReference type="Proteomes" id="UP001342418">
    <property type="component" value="Chromosome"/>
</dbReference>
<evidence type="ECO:0000256" key="10">
    <source>
        <dbReference type="ARBA" id="ARBA00022827"/>
    </source>
</evidence>
<comment type="catalytic activity">
    <reaction evidence="13 15">
        <text>riboflavin + ATP = FMN + ADP + H(+)</text>
        <dbReference type="Rhea" id="RHEA:14357"/>
        <dbReference type="ChEBI" id="CHEBI:15378"/>
        <dbReference type="ChEBI" id="CHEBI:30616"/>
        <dbReference type="ChEBI" id="CHEBI:57986"/>
        <dbReference type="ChEBI" id="CHEBI:58210"/>
        <dbReference type="ChEBI" id="CHEBI:456216"/>
        <dbReference type="EC" id="2.7.1.26"/>
    </reaction>
</comment>
<keyword evidence="7 15" id="KW-0548">Nucleotidyltransferase</keyword>
<evidence type="ECO:0000256" key="15">
    <source>
        <dbReference type="PIRNR" id="PIRNR004491"/>
    </source>
</evidence>
<comment type="function">
    <text evidence="1">Catalyzes the phosphorylation of riboflavin to FMN followed by the adenylation of FMN to FAD.</text>
</comment>